<dbReference type="EMBL" id="JANBVO010000045">
    <property type="protein sequence ID" value="KAJ9134154.1"/>
    <property type="molecule type" value="Genomic_DNA"/>
</dbReference>
<comment type="caution">
    <text evidence="6">The sequence shown here is derived from an EMBL/GenBank/DDBJ whole genome shotgun (WGS) entry which is preliminary data.</text>
</comment>
<dbReference type="GO" id="GO:0046872">
    <property type="term" value="F:metal ion binding"/>
    <property type="evidence" value="ECO:0007669"/>
    <property type="project" value="UniProtKB-KW"/>
</dbReference>
<comment type="similarity">
    <text evidence="1">Belongs to the indoleamine 2,3-dioxygenase family.</text>
</comment>
<keyword evidence="4" id="KW-0349">Heme</keyword>
<keyword evidence="3 4" id="KW-0408">Iron</keyword>
<keyword evidence="2 4" id="KW-0479">Metal-binding</keyword>
<evidence type="ECO:0000256" key="2">
    <source>
        <dbReference type="ARBA" id="ARBA00022723"/>
    </source>
</evidence>
<proteinExistence type="inferred from homology"/>
<name>A0AA38RAH7_9PEZI</name>
<dbReference type="PROSITE" id="PS00876">
    <property type="entry name" value="IDO_1"/>
    <property type="match status" value="1"/>
</dbReference>
<gene>
    <name evidence="6" type="ORF">NKR23_g10320</name>
</gene>
<evidence type="ECO:0000256" key="3">
    <source>
        <dbReference type="ARBA" id="ARBA00023004"/>
    </source>
</evidence>
<dbReference type="GO" id="GO:0019441">
    <property type="term" value="P:L-tryptophan catabolic process to kynurenine"/>
    <property type="evidence" value="ECO:0007669"/>
    <property type="project" value="InterPro"/>
</dbReference>
<evidence type="ECO:0000313" key="7">
    <source>
        <dbReference type="Proteomes" id="UP001174694"/>
    </source>
</evidence>
<sequence>MSPHAVMQDEIVQAIQLENFGVMGNAFLPAKAPLSRLRSPCYSPWEALIQDLPALLKARTLRSQVDRLEVLGTEHLVLEEEWRRAYVILAFLSHAYIWGGERPAEVLPPSISVPFLKASEHLELPPVATYAALNLWNFTSSSPDFTDLDSLRSLNTFTGTQDESWFYCVSVAMEAQAASIIPVMVQALETVRIRGFSAITYALDELSRCICQIGGLLDRMSEKCDPNVFFHHIRPYLTGSKNMSAAGLPRGVFYDEGDGKGSWRQLRGGSNGQSSLIQFFDIVLGVEHTSAGNSRPEKDAKQDKGRQPETSFHEEVRGYMPGPHRRFLERVARMGSIRNLALQPAADTPEEQQLHDAYTNATKTLAEFRNKHLQIVTRYIVIPSTQQRHRPTREINLATATFTAQSHQETQSTELTGTGGTALLPFLKQSRDETYRAGCAN</sequence>
<protein>
    <submittedName>
        <fullName evidence="6">Indoleamine-dioxygenase pyrrole-dioxygenase</fullName>
    </submittedName>
</protein>
<dbReference type="SUPFAM" id="SSF140959">
    <property type="entry name" value="Indolic compounds 2,3-dioxygenase-like"/>
    <property type="match status" value="1"/>
</dbReference>
<dbReference type="GO" id="GO:0020037">
    <property type="term" value="F:heme binding"/>
    <property type="evidence" value="ECO:0007669"/>
    <property type="project" value="InterPro"/>
</dbReference>
<organism evidence="6 7">
    <name type="scientific">Pleurostoma richardsiae</name>
    <dbReference type="NCBI Taxonomy" id="41990"/>
    <lineage>
        <taxon>Eukaryota</taxon>
        <taxon>Fungi</taxon>
        <taxon>Dikarya</taxon>
        <taxon>Ascomycota</taxon>
        <taxon>Pezizomycotina</taxon>
        <taxon>Sordariomycetes</taxon>
        <taxon>Sordariomycetidae</taxon>
        <taxon>Calosphaeriales</taxon>
        <taxon>Pleurostomataceae</taxon>
        <taxon>Pleurostoma</taxon>
    </lineage>
</organism>
<dbReference type="PANTHER" id="PTHR28657">
    <property type="entry name" value="INDOLEAMINE 2,3-DIOXYGENASE"/>
    <property type="match status" value="1"/>
</dbReference>
<feature type="binding site" description="proximal binding residue" evidence="4">
    <location>
        <position position="372"/>
    </location>
    <ligand>
        <name>heme b</name>
        <dbReference type="ChEBI" id="CHEBI:60344"/>
    </ligand>
    <ligandPart>
        <name>Fe</name>
        <dbReference type="ChEBI" id="CHEBI:18248"/>
    </ligandPart>
</feature>
<reference evidence="6" key="1">
    <citation type="submission" date="2022-07" db="EMBL/GenBank/DDBJ databases">
        <title>Fungi with potential for degradation of polypropylene.</title>
        <authorList>
            <person name="Gostincar C."/>
        </authorList>
    </citation>
    <scope>NUCLEOTIDE SEQUENCE</scope>
    <source>
        <strain evidence="6">EXF-13308</strain>
    </source>
</reference>
<dbReference type="InterPro" id="IPR000898">
    <property type="entry name" value="Indolamine_dOase"/>
</dbReference>
<evidence type="ECO:0000313" key="6">
    <source>
        <dbReference type="EMBL" id="KAJ9134154.1"/>
    </source>
</evidence>
<dbReference type="GO" id="GO:0005737">
    <property type="term" value="C:cytoplasm"/>
    <property type="evidence" value="ECO:0007669"/>
    <property type="project" value="TreeGrafter"/>
</dbReference>
<dbReference type="Proteomes" id="UP001174694">
    <property type="component" value="Unassembled WGS sequence"/>
</dbReference>
<dbReference type="PANTHER" id="PTHR28657:SF10">
    <property type="entry name" value="INDOLEAMINE 2,3-DIOXYGENASE"/>
    <property type="match status" value="1"/>
</dbReference>
<evidence type="ECO:0000256" key="4">
    <source>
        <dbReference type="PIRSR" id="PIRSR600898-1"/>
    </source>
</evidence>
<evidence type="ECO:0000256" key="5">
    <source>
        <dbReference type="SAM" id="MobiDB-lite"/>
    </source>
</evidence>
<keyword evidence="7" id="KW-1185">Reference proteome</keyword>
<dbReference type="Pfam" id="PF01231">
    <property type="entry name" value="IDO"/>
    <property type="match status" value="1"/>
</dbReference>
<feature type="region of interest" description="Disordered" evidence="5">
    <location>
        <begin position="291"/>
        <end position="319"/>
    </location>
</feature>
<accession>A0AA38RAH7</accession>
<evidence type="ECO:0000256" key="1">
    <source>
        <dbReference type="ARBA" id="ARBA00007119"/>
    </source>
</evidence>
<dbReference type="GO" id="GO:0033754">
    <property type="term" value="F:indoleamine 2,3-dioxygenase activity"/>
    <property type="evidence" value="ECO:0007669"/>
    <property type="project" value="TreeGrafter"/>
</dbReference>
<dbReference type="Gene3D" id="1.20.58.480">
    <property type="match status" value="1"/>
</dbReference>
<dbReference type="GO" id="GO:0034354">
    <property type="term" value="P:'de novo' NAD+ biosynthetic process from L-tryptophan"/>
    <property type="evidence" value="ECO:0007669"/>
    <property type="project" value="TreeGrafter"/>
</dbReference>
<dbReference type="InterPro" id="IPR037217">
    <property type="entry name" value="Trp/Indoleamine_2_3_dOase-like"/>
</dbReference>
<dbReference type="AlphaFoldDB" id="A0AA38RAH7"/>
<feature type="compositionally biased region" description="Basic and acidic residues" evidence="5">
    <location>
        <begin position="295"/>
        <end position="317"/>
    </location>
</feature>